<dbReference type="SUPFAM" id="SSF55729">
    <property type="entry name" value="Acyl-CoA N-acyltransferases (Nat)"/>
    <property type="match status" value="1"/>
</dbReference>
<accession>A0ABU1C6Q3</accession>
<protein>
    <submittedName>
        <fullName evidence="1">Uncharacterized protein</fullName>
    </submittedName>
</protein>
<organism evidence="1 2">
    <name type="scientific">Escherichia marmotae</name>
    <dbReference type="NCBI Taxonomy" id="1499973"/>
    <lineage>
        <taxon>Bacteria</taxon>
        <taxon>Pseudomonadati</taxon>
        <taxon>Pseudomonadota</taxon>
        <taxon>Gammaproteobacteria</taxon>
        <taxon>Enterobacterales</taxon>
        <taxon>Enterobacteriaceae</taxon>
        <taxon>Escherichia</taxon>
    </lineage>
</organism>
<evidence type="ECO:0000313" key="1">
    <source>
        <dbReference type="EMBL" id="MDQ9296322.1"/>
    </source>
</evidence>
<dbReference type="Proteomes" id="UP001235723">
    <property type="component" value="Unassembled WGS sequence"/>
</dbReference>
<comment type="caution">
    <text evidence="1">The sequence shown here is derived from an EMBL/GenBank/DDBJ whole genome shotgun (WGS) entry which is preliminary data.</text>
</comment>
<reference evidence="1 2" key="1">
    <citation type="submission" date="2021-05" db="EMBL/GenBank/DDBJ databases">
        <title>Genome sequence of E. marmotae isolates.</title>
        <authorList>
            <person name="Binsker U."/>
            <person name="Hammerl J.A."/>
        </authorList>
    </citation>
    <scope>NUCLEOTIDE SEQUENCE [LARGE SCALE GENOMIC DNA]</scope>
    <source>
        <strain evidence="1 2">21-MO00586</strain>
    </source>
</reference>
<sequence length="105" mass="12279">MFEGQKQSRILHTAIAAVSKRENQITGITILYHFGKIIHWRYYGSDYRIDNNNFRYFILGYYHSIDYAKKNGVREYRLSVSSLLAKTSREDKLESLAALLLLLTT</sequence>
<evidence type="ECO:0000313" key="2">
    <source>
        <dbReference type="Proteomes" id="UP001235723"/>
    </source>
</evidence>
<proteinExistence type="predicted"/>
<dbReference type="EMBL" id="JAHCRT010000031">
    <property type="protein sequence ID" value="MDQ9296322.1"/>
    <property type="molecule type" value="Genomic_DNA"/>
</dbReference>
<name>A0ABU1C6Q3_9ESCH</name>
<dbReference type="RefSeq" id="WP_187203838.1">
    <property type="nucleotide sequence ID" value="NZ_JAHCRM010000072.1"/>
</dbReference>
<gene>
    <name evidence="1" type="ORF">KJE03_23190</name>
</gene>
<dbReference type="InterPro" id="IPR016181">
    <property type="entry name" value="Acyl_CoA_acyltransferase"/>
</dbReference>
<keyword evidence="2" id="KW-1185">Reference proteome</keyword>